<evidence type="ECO:0000313" key="1">
    <source>
        <dbReference type="EMBL" id="GFR97048.1"/>
    </source>
</evidence>
<evidence type="ECO:0000313" key="2">
    <source>
        <dbReference type="Proteomes" id="UP000762676"/>
    </source>
</evidence>
<reference evidence="1 2" key="1">
    <citation type="journal article" date="2021" name="Elife">
        <title>Chloroplast acquisition without the gene transfer in kleptoplastic sea slugs, Plakobranchus ocellatus.</title>
        <authorList>
            <person name="Maeda T."/>
            <person name="Takahashi S."/>
            <person name="Yoshida T."/>
            <person name="Shimamura S."/>
            <person name="Takaki Y."/>
            <person name="Nagai Y."/>
            <person name="Toyoda A."/>
            <person name="Suzuki Y."/>
            <person name="Arimoto A."/>
            <person name="Ishii H."/>
            <person name="Satoh N."/>
            <person name="Nishiyama T."/>
            <person name="Hasebe M."/>
            <person name="Maruyama T."/>
            <person name="Minagawa J."/>
            <person name="Obokata J."/>
            <person name="Shigenobu S."/>
        </authorList>
    </citation>
    <scope>NUCLEOTIDE SEQUENCE [LARGE SCALE GENOMIC DNA]</scope>
</reference>
<accession>A0AAV4HGI4</accession>
<protein>
    <submittedName>
        <fullName evidence="1">Uncharacterized protein</fullName>
    </submittedName>
</protein>
<dbReference type="EMBL" id="BMAT01002013">
    <property type="protein sequence ID" value="GFR97048.1"/>
    <property type="molecule type" value="Genomic_DNA"/>
</dbReference>
<proteinExistence type="predicted"/>
<keyword evidence="2" id="KW-1185">Reference proteome</keyword>
<organism evidence="1 2">
    <name type="scientific">Elysia marginata</name>
    <dbReference type="NCBI Taxonomy" id="1093978"/>
    <lineage>
        <taxon>Eukaryota</taxon>
        <taxon>Metazoa</taxon>
        <taxon>Spiralia</taxon>
        <taxon>Lophotrochozoa</taxon>
        <taxon>Mollusca</taxon>
        <taxon>Gastropoda</taxon>
        <taxon>Heterobranchia</taxon>
        <taxon>Euthyneura</taxon>
        <taxon>Panpulmonata</taxon>
        <taxon>Sacoglossa</taxon>
        <taxon>Placobranchoidea</taxon>
        <taxon>Plakobranchidae</taxon>
        <taxon>Elysia</taxon>
    </lineage>
</organism>
<sequence>MSSKAGERRLLFIRIENTLSVPPSFSDVERKRYDHYDEAILINTTTQLKLGVVSLLLRLRALLTSPHDENLGLAWFSLVWPTPSGYLSVLH</sequence>
<dbReference type="AlphaFoldDB" id="A0AAV4HGI4"/>
<name>A0AAV4HGI4_9GAST</name>
<comment type="caution">
    <text evidence="1">The sequence shown here is derived from an EMBL/GenBank/DDBJ whole genome shotgun (WGS) entry which is preliminary data.</text>
</comment>
<dbReference type="Proteomes" id="UP000762676">
    <property type="component" value="Unassembled WGS sequence"/>
</dbReference>
<gene>
    <name evidence="1" type="ORF">ElyMa_000982900</name>
</gene>